<evidence type="ECO:0000313" key="1">
    <source>
        <dbReference type="EMBL" id="KOF98231.1"/>
    </source>
</evidence>
<organism evidence="1">
    <name type="scientific">Octopus bimaculoides</name>
    <name type="common">California two-spotted octopus</name>
    <dbReference type="NCBI Taxonomy" id="37653"/>
    <lineage>
        <taxon>Eukaryota</taxon>
        <taxon>Metazoa</taxon>
        <taxon>Spiralia</taxon>
        <taxon>Lophotrochozoa</taxon>
        <taxon>Mollusca</taxon>
        <taxon>Cephalopoda</taxon>
        <taxon>Coleoidea</taxon>
        <taxon>Octopodiformes</taxon>
        <taxon>Octopoda</taxon>
        <taxon>Incirrata</taxon>
        <taxon>Octopodidae</taxon>
        <taxon>Octopus</taxon>
    </lineage>
</organism>
<dbReference type="AlphaFoldDB" id="A0A0L8I9Q6"/>
<proteinExistence type="predicted"/>
<name>A0A0L8I9Q6_OCTBM</name>
<reference evidence="1" key="1">
    <citation type="submission" date="2015-07" db="EMBL/GenBank/DDBJ databases">
        <title>MeaNS - Measles Nucleotide Surveillance Program.</title>
        <authorList>
            <person name="Tran T."/>
            <person name="Druce J."/>
        </authorList>
    </citation>
    <scope>NUCLEOTIDE SEQUENCE</scope>
    <source>
        <strain evidence="1">UCB-OBI-ISO-001</strain>
        <tissue evidence="1">Gonad</tissue>
    </source>
</reference>
<protein>
    <submittedName>
        <fullName evidence="1">Uncharacterized protein</fullName>
    </submittedName>
</protein>
<dbReference type="EMBL" id="KQ416196">
    <property type="protein sequence ID" value="KOF98231.1"/>
    <property type="molecule type" value="Genomic_DNA"/>
</dbReference>
<gene>
    <name evidence="1" type="ORF">OCBIM_22026679mg</name>
</gene>
<sequence>MLSFTSNFDSKLSIFNTNYKVKVLLKAKKKTVVRNSKGYSSHFLDLLSKANQKVIENNTICTNVQMKFISQI</sequence>
<accession>A0A0L8I9Q6</accession>